<keyword evidence="9" id="KW-0406">Ion transport</keyword>
<keyword evidence="7" id="KW-0677">Repeat</keyword>
<evidence type="ECO:0000256" key="4">
    <source>
        <dbReference type="ARBA" id="ARBA00022614"/>
    </source>
</evidence>
<keyword evidence="2" id="KW-0813">Transport</keyword>
<feature type="chain" id="PRO_5019467096" evidence="13">
    <location>
        <begin position="27"/>
        <end position="222"/>
    </location>
</feature>
<keyword evidence="8" id="KW-1133">Transmembrane helix</keyword>
<keyword evidence="3" id="KW-1003">Cell membrane</keyword>
<dbReference type="Proteomes" id="UP000283509">
    <property type="component" value="Unassembled WGS sequence"/>
</dbReference>
<evidence type="ECO:0000256" key="9">
    <source>
        <dbReference type="ARBA" id="ARBA00023065"/>
    </source>
</evidence>
<dbReference type="SUPFAM" id="SSF52058">
    <property type="entry name" value="L domain-like"/>
    <property type="match status" value="1"/>
</dbReference>
<dbReference type="OrthoDB" id="676979at2759"/>
<sequence length="222" mass="24596">MRAFSQSVVALTLFLTTVLMIGPSQAWLFSRFFGRNTTWDLCDKCKCPTILQEAREHGISCRDVNLTQLDDGVLIERNYSKVDFSKNSISRITEDTFDVSHTLRSVDLSANALVSLGSSVFKSLPSLDSLSLENNQISSLDEETFDGIGNLTSLDLSYNKISDLPPGVFKALPKLQHLSLAFNPLTNMNGSVLWSSRNLVTLDLSGIGFKTLHKDFFSSNMT</sequence>
<keyword evidence="15" id="KW-1185">Reference proteome</keyword>
<feature type="signal peptide" evidence="13">
    <location>
        <begin position="1"/>
        <end position="26"/>
    </location>
</feature>
<dbReference type="PANTHER" id="PTHR46473:SF10">
    <property type="entry name" value="LD45603P-RELATED"/>
    <property type="match status" value="1"/>
</dbReference>
<dbReference type="AlphaFoldDB" id="A0A423TU55"/>
<proteinExistence type="predicted"/>
<dbReference type="InterPro" id="IPR051432">
    <property type="entry name" value="KCNMA1_auxiliary"/>
</dbReference>
<comment type="subcellular location">
    <subcellularLocation>
        <location evidence="1">Cell membrane</location>
        <topology evidence="1">Single-pass membrane protein</topology>
    </subcellularLocation>
</comment>
<evidence type="ECO:0000256" key="2">
    <source>
        <dbReference type="ARBA" id="ARBA00022448"/>
    </source>
</evidence>
<evidence type="ECO:0000256" key="12">
    <source>
        <dbReference type="ARBA" id="ARBA00023303"/>
    </source>
</evidence>
<evidence type="ECO:0000256" key="7">
    <source>
        <dbReference type="ARBA" id="ARBA00022737"/>
    </source>
</evidence>
<dbReference type="PANTHER" id="PTHR46473">
    <property type="entry name" value="GH08155P"/>
    <property type="match status" value="1"/>
</dbReference>
<accession>A0A423TU55</accession>
<reference evidence="14 15" key="1">
    <citation type="submission" date="2018-04" db="EMBL/GenBank/DDBJ databases">
        <authorList>
            <person name="Zhang X."/>
            <person name="Yuan J."/>
            <person name="Li F."/>
            <person name="Xiang J."/>
        </authorList>
    </citation>
    <scope>NUCLEOTIDE SEQUENCE [LARGE SCALE GENOMIC DNA]</scope>
    <source>
        <tissue evidence="14">Muscle</tissue>
    </source>
</reference>
<dbReference type="GO" id="GO:0034220">
    <property type="term" value="P:monoatomic ion transmembrane transport"/>
    <property type="evidence" value="ECO:0007669"/>
    <property type="project" value="UniProtKB-KW"/>
</dbReference>
<dbReference type="GO" id="GO:0005886">
    <property type="term" value="C:plasma membrane"/>
    <property type="evidence" value="ECO:0007669"/>
    <property type="project" value="UniProtKB-SubCell"/>
</dbReference>
<dbReference type="FunFam" id="3.80.10.10:FF:000732">
    <property type="entry name" value="GD11101"/>
    <property type="match status" value="1"/>
</dbReference>
<evidence type="ECO:0000313" key="15">
    <source>
        <dbReference type="Proteomes" id="UP000283509"/>
    </source>
</evidence>
<evidence type="ECO:0000256" key="8">
    <source>
        <dbReference type="ARBA" id="ARBA00022989"/>
    </source>
</evidence>
<keyword evidence="6 13" id="KW-0732">Signal</keyword>
<evidence type="ECO:0000256" key="6">
    <source>
        <dbReference type="ARBA" id="ARBA00022729"/>
    </source>
</evidence>
<dbReference type="InterPro" id="IPR001611">
    <property type="entry name" value="Leu-rich_rpt"/>
</dbReference>
<keyword evidence="12" id="KW-0407">Ion channel</keyword>
<keyword evidence="11" id="KW-1015">Disulfide bond</keyword>
<dbReference type="Pfam" id="PF13855">
    <property type="entry name" value="LRR_8"/>
    <property type="match status" value="1"/>
</dbReference>
<evidence type="ECO:0000256" key="11">
    <source>
        <dbReference type="ARBA" id="ARBA00023157"/>
    </source>
</evidence>
<comment type="caution">
    <text evidence="14">The sequence shown here is derived from an EMBL/GenBank/DDBJ whole genome shotgun (WGS) entry which is preliminary data.</text>
</comment>
<protein>
    <submittedName>
        <fullName evidence="14">Uncharacterized protein</fullName>
    </submittedName>
</protein>
<evidence type="ECO:0000256" key="1">
    <source>
        <dbReference type="ARBA" id="ARBA00004162"/>
    </source>
</evidence>
<dbReference type="SMART" id="SM00369">
    <property type="entry name" value="LRR_TYP"/>
    <property type="match status" value="4"/>
</dbReference>
<dbReference type="STRING" id="6689.A0A423TU55"/>
<dbReference type="PROSITE" id="PS51450">
    <property type="entry name" value="LRR"/>
    <property type="match status" value="2"/>
</dbReference>
<name>A0A423TU55_PENVA</name>
<reference evidence="14 15" key="2">
    <citation type="submission" date="2019-01" db="EMBL/GenBank/DDBJ databases">
        <title>The decoding of complex shrimp genome reveals the adaptation for benthos swimmer, frequently molting mechanism and breeding impact on genome.</title>
        <authorList>
            <person name="Sun Y."/>
            <person name="Gao Y."/>
            <person name="Yu Y."/>
        </authorList>
    </citation>
    <scope>NUCLEOTIDE SEQUENCE [LARGE SCALE GENOMIC DNA]</scope>
    <source>
        <tissue evidence="14">Muscle</tissue>
    </source>
</reference>
<evidence type="ECO:0000256" key="5">
    <source>
        <dbReference type="ARBA" id="ARBA00022692"/>
    </source>
</evidence>
<organism evidence="14 15">
    <name type="scientific">Penaeus vannamei</name>
    <name type="common">Whiteleg shrimp</name>
    <name type="synonym">Litopenaeus vannamei</name>
    <dbReference type="NCBI Taxonomy" id="6689"/>
    <lineage>
        <taxon>Eukaryota</taxon>
        <taxon>Metazoa</taxon>
        <taxon>Ecdysozoa</taxon>
        <taxon>Arthropoda</taxon>
        <taxon>Crustacea</taxon>
        <taxon>Multicrustacea</taxon>
        <taxon>Malacostraca</taxon>
        <taxon>Eumalacostraca</taxon>
        <taxon>Eucarida</taxon>
        <taxon>Decapoda</taxon>
        <taxon>Dendrobranchiata</taxon>
        <taxon>Penaeoidea</taxon>
        <taxon>Penaeidae</taxon>
        <taxon>Penaeus</taxon>
    </lineage>
</organism>
<dbReference type="EMBL" id="QCYY01001167">
    <property type="protein sequence ID" value="ROT80006.1"/>
    <property type="molecule type" value="Genomic_DNA"/>
</dbReference>
<keyword evidence="5" id="KW-0812">Transmembrane</keyword>
<evidence type="ECO:0000313" key="14">
    <source>
        <dbReference type="EMBL" id="ROT80006.1"/>
    </source>
</evidence>
<dbReference type="Gene3D" id="3.80.10.10">
    <property type="entry name" value="Ribonuclease Inhibitor"/>
    <property type="match status" value="1"/>
</dbReference>
<gene>
    <name evidence="14" type="ORF">C7M84_001278</name>
</gene>
<dbReference type="InterPro" id="IPR032675">
    <property type="entry name" value="LRR_dom_sf"/>
</dbReference>
<evidence type="ECO:0000256" key="10">
    <source>
        <dbReference type="ARBA" id="ARBA00023136"/>
    </source>
</evidence>
<keyword evidence="4" id="KW-0433">Leucine-rich repeat</keyword>
<evidence type="ECO:0000256" key="3">
    <source>
        <dbReference type="ARBA" id="ARBA00022475"/>
    </source>
</evidence>
<dbReference type="InterPro" id="IPR003591">
    <property type="entry name" value="Leu-rich_rpt_typical-subtyp"/>
</dbReference>
<keyword evidence="10" id="KW-0472">Membrane</keyword>
<evidence type="ECO:0000256" key="13">
    <source>
        <dbReference type="SAM" id="SignalP"/>
    </source>
</evidence>